<accession>A0A8J3WA67</accession>
<dbReference type="Gene3D" id="1.10.357.10">
    <property type="entry name" value="Tetracycline Repressor, domain 2"/>
    <property type="match status" value="1"/>
</dbReference>
<dbReference type="AlphaFoldDB" id="A0A8J3WA67"/>
<dbReference type="SUPFAM" id="SSF46689">
    <property type="entry name" value="Homeodomain-like"/>
    <property type="match status" value="1"/>
</dbReference>
<name>A0A8J3WA67_PLARO</name>
<comment type="caution">
    <text evidence="6">The sequence shown here is derived from an EMBL/GenBank/DDBJ whole genome shotgun (WGS) entry which is preliminary data.</text>
</comment>
<dbReference type="InterPro" id="IPR050109">
    <property type="entry name" value="HTH-type_TetR-like_transc_reg"/>
</dbReference>
<keyword evidence="3" id="KW-0804">Transcription</keyword>
<feature type="DNA-binding region" description="H-T-H motif" evidence="4">
    <location>
        <begin position="36"/>
        <end position="55"/>
    </location>
</feature>
<dbReference type="Pfam" id="PF00440">
    <property type="entry name" value="TetR_N"/>
    <property type="match status" value="1"/>
</dbReference>
<evidence type="ECO:0000313" key="7">
    <source>
        <dbReference type="Proteomes" id="UP000655044"/>
    </source>
</evidence>
<evidence type="ECO:0000256" key="2">
    <source>
        <dbReference type="ARBA" id="ARBA00023125"/>
    </source>
</evidence>
<dbReference type="PROSITE" id="PS50977">
    <property type="entry name" value="HTH_TETR_2"/>
    <property type="match status" value="1"/>
</dbReference>
<dbReference type="RefSeq" id="WP_068921873.1">
    <property type="nucleotide sequence ID" value="NZ_BMQP01000001.1"/>
</dbReference>
<evidence type="ECO:0000256" key="3">
    <source>
        <dbReference type="ARBA" id="ARBA00023163"/>
    </source>
</evidence>
<keyword evidence="1" id="KW-0805">Transcription regulation</keyword>
<feature type="domain" description="HTH tetR-type" evidence="5">
    <location>
        <begin position="13"/>
        <end position="73"/>
    </location>
</feature>
<dbReference type="PANTHER" id="PTHR30055:SF234">
    <property type="entry name" value="HTH-TYPE TRANSCRIPTIONAL REGULATOR BETI"/>
    <property type="match status" value="1"/>
</dbReference>
<organism evidence="6 7">
    <name type="scientific">Planobispora rosea</name>
    <dbReference type="NCBI Taxonomy" id="35762"/>
    <lineage>
        <taxon>Bacteria</taxon>
        <taxon>Bacillati</taxon>
        <taxon>Actinomycetota</taxon>
        <taxon>Actinomycetes</taxon>
        <taxon>Streptosporangiales</taxon>
        <taxon>Streptosporangiaceae</taxon>
        <taxon>Planobispora</taxon>
    </lineage>
</organism>
<evidence type="ECO:0000256" key="1">
    <source>
        <dbReference type="ARBA" id="ARBA00023015"/>
    </source>
</evidence>
<dbReference type="OrthoDB" id="3186364at2"/>
<dbReference type="InterPro" id="IPR009057">
    <property type="entry name" value="Homeodomain-like_sf"/>
</dbReference>
<keyword evidence="2 4" id="KW-0238">DNA-binding</keyword>
<dbReference type="GO" id="GO:0000976">
    <property type="term" value="F:transcription cis-regulatory region binding"/>
    <property type="evidence" value="ECO:0007669"/>
    <property type="project" value="TreeGrafter"/>
</dbReference>
<dbReference type="InterPro" id="IPR001647">
    <property type="entry name" value="HTH_TetR"/>
</dbReference>
<protein>
    <submittedName>
        <fullName evidence="6">TetR family transcriptional regulator</fullName>
    </submittedName>
</protein>
<dbReference type="PRINTS" id="PR00455">
    <property type="entry name" value="HTHTETR"/>
</dbReference>
<proteinExistence type="predicted"/>
<keyword evidence="7" id="KW-1185">Reference proteome</keyword>
<dbReference type="EMBL" id="BOOI01000007">
    <property type="protein sequence ID" value="GIH82459.1"/>
    <property type="molecule type" value="Genomic_DNA"/>
</dbReference>
<evidence type="ECO:0000313" key="6">
    <source>
        <dbReference type="EMBL" id="GIH82459.1"/>
    </source>
</evidence>
<dbReference type="GO" id="GO:0003700">
    <property type="term" value="F:DNA-binding transcription factor activity"/>
    <property type="evidence" value="ECO:0007669"/>
    <property type="project" value="TreeGrafter"/>
</dbReference>
<dbReference type="Proteomes" id="UP000655044">
    <property type="component" value="Unassembled WGS sequence"/>
</dbReference>
<sequence>MTTLDPRYGTPGHDTRDRILDAARQLFAERGYAATSLADIASAVGVTKTAVAYHFHPKDRLAAELIAPAAQEIVTLIETEFGDEHAFIEALVIFVTRHRTIIRLLMEDIGGADDAPPGSPGEAIRAFRDCIYARLAGPDPDPAARVRAWAVVGSLQYAVVKTTDLPEETVREALLAAALAAYRS</sequence>
<gene>
    <name evidence="6" type="ORF">Pro02_08670</name>
</gene>
<evidence type="ECO:0000259" key="5">
    <source>
        <dbReference type="PROSITE" id="PS50977"/>
    </source>
</evidence>
<reference evidence="6" key="1">
    <citation type="submission" date="2021-01" db="EMBL/GenBank/DDBJ databases">
        <title>Whole genome shotgun sequence of Planobispora rosea NBRC 15558.</title>
        <authorList>
            <person name="Komaki H."/>
            <person name="Tamura T."/>
        </authorList>
    </citation>
    <scope>NUCLEOTIDE SEQUENCE</scope>
    <source>
        <strain evidence="6">NBRC 15558</strain>
    </source>
</reference>
<dbReference type="PANTHER" id="PTHR30055">
    <property type="entry name" value="HTH-TYPE TRANSCRIPTIONAL REGULATOR RUTR"/>
    <property type="match status" value="1"/>
</dbReference>
<evidence type="ECO:0000256" key="4">
    <source>
        <dbReference type="PROSITE-ProRule" id="PRU00335"/>
    </source>
</evidence>